<evidence type="ECO:0000256" key="1">
    <source>
        <dbReference type="SAM" id="MobiDB-lite"/>
    </source>
</evidence>
<organism evidence="2 3">
    <name type="scientific">Halteria grandinella</name>
    <dbReference type="NCBI Taxonomy" id="5974"/>
    <lineage>
        <taxon>Eukaryota</taxon>
        <taxon>Sar</taxon>
        <taxon>Alveolata</taxon>
        <taxon>Ciliophora</taxon>
        <taxon>Intramacronucleata</taxon>
        <taxon>Spirotrichea</taxon>
        <taxon>Stichotrichia</taxon>
        <taxon>Sporadotrichida</taxon>
        <taxon>Halteriidae</taxon>
        <taxon>Halteria</taxon>
    </lineage>
</organism>
<accession>A0A8J8T8X0</accession>
<protein>
    <submittedName>
        <fullName evidence="2">Uncharacterized protein</fullName>
    </submittedName>
</protein>
<dbReference type="Proteomes" id="UP000785679">
    <property type="component" value="Unassembled WGS sequence"/>
</dbReference>
<evidence type="ECO:0000313" key="2">
    <source>
        <dbReference type="EMBL" id="TNV85806.1"/>
    </source>
</evidence>
<evidence type="ECO:0000313" key="3">
    <source>
        <dbReference type="Proteomes" id="UP000785679"/>
    </source>
</evidence>
<sequence length="171" mass="19027">MIPKAKISSSSVSKNKRPTEKMILSQFIKDTPQPISPGLPPKKVPPRAKQSAQSVLYGGLTVSKSKRVLEEKSSERELTPPPPATKNRKRSDLDTSLMGGSFQGRQKTLVPIEEVEEDKDKINRRYQEFLDRSKSAARQRTQLLLKKTKTIRTMIKGLSIKGGAKSQKGGK</sequence>
<feature type="compositionally biased region" description="Pro residues" evidence="1">
    <location>
        <begin position="34"/>
        <end position="43"/>
    </location>
</feature>
<keyword evidence="3" id="KW-1185">Reference proteome</keyword>
<gene>
    <name evidence="2" type="ORF">FGO68_gene16678</name>
</gene>
<name>A0A8J8T8X0_HALGN</name>
<proteinExistence type="predicted"/>
<comment type="caution">
    <text evidence="2">The sequence shown here is derived from an EMBL/GenBank/DDBJ whole genome shotgun (WGS) entry which is preliminary data.</text>
</comment>
<reference evidence="2" key="1">
    <citation type="submission" date="2019-06" db="EMBL/GenBank/DDBJ databases">
        <authorList>
            <person name="Zheng W."/>
        </authorList>
    </citation>
    <scope>NUCLEOTIDE SEQUENCE</scope>
    <source>
        <strain evidence="2">QDHG01</strain>
    </source>
</reference>
<dbReference type="AlphaFoldDB" id="A0A8J8T8X0"/>
<dbReference type="EMBL" id="RRYP01001538">
    <property type="protein sequence ID" value="TNV85806.1"/>
    <property type="molecule type" value="Genomic_DNA"/>
</dbReference>
<feature type="region of interest" description="Disordered" evidence="1">
    <location>
        <begin position="1"/>
        <end position="111"/>
    </location>
</feature>
<feature type="compositionally biased region" description="Basic and acidic residues" evidence="1">
    <location>
        <begin position="67"/>
        <end position="78"/>
    </location>
</feature>